<dbReference type="AlphaFoldDB" id="A0A6H1ZUH9"/>
<gene>
    <name evidence="1" type="ORF">TM448A01913_0015</name>
</gene>
<reference evidence="1" key="1">
    <citation type="submission" date="2020-03" db="EMBL/GenBank/DDBJ databases">
        <title>The deep terrestrial virosphere.</title>
        <authorList>
            <person name="Holmfeldt K."/>
            <person name="Nilsson E."/>
            <person name="Simone D."/>
            <person name="Lopez-Fernandez M."/>
            <person name="Wu X."/>
            <person name="de Brujin I."/>
            <person name="Lundin D."/>
            <person name="Andersson A."/>
            <person name="Bertilsson S."/>
            <person name="Dopson M."/>
        </authorList>
    </citation>
    <scope>NUCLEOTIDE SEQUENCE</scope>
    <source>
        <strain evidence="1">TM448A01913</strain>
    </source>
</reference>
<proteinExistence type="predicted"/>
<organism evidence="1">
    <name type="scientific">viral metagenome</name>
    <dbReference type="NCBI Taxonomy" id="1070528"/>
    <lineage>
        <taxon>unclassified sequences</taxon>
        <taxon>metagenomes</taxon>
        <taxon>organismal metagenomes</taxon>
    </lineage>
</organism>
<accession>A0A6H1ZUH9</accession>
<sequence length="68" mass="8059">MNQLTDDVKTLKDAGFISIARQYARMAKSLKEIHKYARSYEFDKNLFHNLTMAIVKDMAFEALRRFEK</sequence>
<dbReference type="EMBL" id="MT144221">
    <property type="protein sequence ID" value="QJA50860.1"/>
    <property type="molecule type" value="Genomic_DNA"/>
</dbReference>
<name>A0A6H1ZUH9_9ZZZZ</name>
<protein>
    <submittedName>
        <fullName evidence="1">Uncharacterized protein</fullName>
    </submittedName>
</protein>
<evidence type="ECO:0000313" key="1">
    <source>
        <dbReference type="EMBL" id="QJA50860.1"/>
    </source>
</evidence>